<dbReference type="Proteomes" id="UP000308600">
    <property type="component" value="Unassembled WGS sequence"/>
</dbReference>
<accession>A0ACD3ABU8</accession>
<evidence type="ECO:0000313" key="1">
    <source>
        <dbReference type="EMBL" id="TFK62879.1"/>
    </source>
</evidence>
<dbReference type="EMBL" id="ML208553">
    <property type="protein sequence ID" value="TFK62879.1"/>
    <property type="molecule type" value="Genomic_DNA"/>
</dbReference>
<keyword evidence="2" id="KW-1185">Reference proteome</keyword>
<organism evidence="1 2">
    <name type="scientific">Pluteus cervinus</name>
    <dbReference type="NCBI Taxonomy" id="181527"/>
    <lineage>
        <taxon>Eukaryota</taxon>
        <taxon>Fungi</taxon>
        <taxon>Dikarya</taxon>
        <taxon>Basidiomycota</taxon>
        <taxon>Agaricomycotina</taxon>
        <taxon>Agaricomycetes</taxon>
        <taxon>Agaricomycetidae</taxon>
        <taxon>Agaricales</taxon>
        <taxon>Pluteineae</taxon>
        <taxon>Pluteaceae</taxon>
        <taxon>Pluteus</taxon>
    </lineage>
</organism>
<gene>
    <name evidence="1" type="ORF">BDN72DRAFT_862515</name>
</gene>
<proteinExistence type="predicted"/>
<evidence type="ECO:0000313" key="2">
    <source>
        <dbReference type="Proteomes" id="UP000308600"/>
    </source>
</evidence>
<protein>
    <submittedName>
        <fullName evidence="1">Uncharacterized protein</fullName>
    </submittedName>
</protein>
<name>A0ACD3ABU8_9AGAR</name>
<reference evidence="1 2" key="1">
    <citation type="journal article" date="2019" name="Nat. Ecol. Evol.">
        <title>Megaphylogeny resolves global patterns of mushroom evolution.</title>
        <authorList>
            <person name="Varga T."/>
            <person name="Krizsan K."/>
            <person name="Foldi C."/>
            <person name="Dima B."/>
            <person name="Sanchez-Garcia M."/>
            <person name="Sanchez-Ramirez S."/>
            <person name="Szollosi G.J."/>
            <person name="Szarkandi J.G."/>
            <person name="Papp V."/>
            <person name="Albert L."/>
            <person name="Andreopoulos W."/>
            <person name="Angelini C."/>
            <person name="Antonin V."/>
            <person name="Barry K.W."/>
            <person name="Bougher N.L."/>
            <person name="Buchanan P."/>
            <person name="Buyck B."/>
            <person name="Bense V."/>
            <person name="Catcheside P."/>
            <person name="Chovatia M."/>
            <person name="Cooper J."/>
            <person name="Damon W."/>
            <person name="Desjardin D."/>
            <person name="Finy P."/>
            <person name="Geml J."/>
            <person name="Haridas S."/>
            <person name="Hughes K."/>
            <person name="Justo A."/>
            <person name="Karasinski D."/>
            <person name="Kautmanova I."/>
            <person name="Kiss B."/>
            <person name="Kocsube S."/>
            <person name="Kotiranta H."/>
            <person name="LaButti K.M."/>
            <person name="Lechner B.E."/>
            <person name="Liimatainen K."/>
            <person name="Lipzen A."/>
            <person name="Lukacs Z."/>
            <person name="Mihaltcheva S."/>
            <person name="Morgado L.N."/>
            <person name="Niskanen T."/>
            <person name="Noordeloos M.E."/>
            <person name="Ohm R.A."/>
            <person name="Ortiz-Santana B."/>
            <person name="Ovrebo C."/>
            <person name="Racz N."/>
            <person name="Riley R."/>
            <person name="Savchenko A."/>
            <person name="Shiryaev A."/>
            <person name="Soop K."/>
            <person name="Spirin V."/>
            <person name="Szebenyi C."/>
            <person name="Tomsovsky M."/>
            <person name="Tulloss R.E."/>
            <person name="Uehling J."/>
            <person name="Grigoriev I.V."/>
            <person name="Vagvolgyi C."/>
            <person name="Papp T."/>
            <person name="Martin F.M."/>
            <person name="Miettinen O."/>
            <person name="Hibbett D.S."/>
            <person name="Nagy L.G."/>
        </authorList>
    </citation>
    <scope>NUCLEOTIDE SEQUENCE [LARGE SCALE GENOMIC DNA]</scope>
    <source>
        <strain evidence="1 2">NL-1719</strain>
    </source>
</reference>
<sequence length="357" mass="39602">MARTLEGGKMWCGHFSNSHTDSLTLDVSASSILMVKSLILCHLDGAPHIVGSSALFSKPSKFLREPYQLSRTTLLIELALHVPRRRHDSISKRRNKNLNQLAFGGDVGVANRFSAAIAMGKAEFLIYRFLQEGFPARHTTLRLTESMFSDHFLESDAHHLGNNLASSYTFQVLHSVSTHLTRLKLKSRPVIIHHYGFFSDGQGEPDHRDGAVQRAGEAANFELTDNSFFSDGTRWTHPVLLEVIKLAYFDGTRGHAIASHPGARILLCRITDEALAFAATLITHCLEELVNRASNLPPINFNNNTYAPIYAALLQNIKDTHNDLIHGFRLEAAQAAWARALLPELSRGNDTATFVIG</sequence>